<dbReference type="EMBL" id="CDMY01000472">
    <property type="protein sequence ID" value="CEM15869.1"/>
    <property type="molecule type" value="Genomic_DNA"/>
</dbReference>
<dbReference type="InterPro" id="IPR036770">
    <property type="entry name" value="Ankyrin_rpt-contain_sf"/>
</dbReference>
<feature type="repeat" description="ANK" evidence="3">
    <location>
        <begin position="218"/>
        <end position="250"/>
    </location>
</feature>
<dbReference type="STRING" id="1169540.A0A0G4FNV3"/>
<dbReference type="InParanoid" id="A0A0G4FNV3"/>
<evidence type="ECO:0000256" key="2">
    <source>
        <dbReference type="ARBA" id="ARBA00023043"/>
    </source>
</evidence>
<dbReference type="InterPro" id="IPR002110">
    <property type="entry name" value="Ankyrin_rpt"/>
</dbReference>
<keyword evidence="1" id="KW-0677">Repeat</keyword>
<dbReference type="PRINTS" id="PR01415">
    <property type="entry name" value="ANKYRIN"/>
</dbReference>
<evidence type="ECO:0000313" key="7">
    <source>
        <dbReference type="Proteomes" id="UP000041254"/>
    </source>
</evidence>
<evidence type="ECO:0000256" key="1">
    <source>
        <dbReference type="ARBA" id="ARBA00022737"/>
    </source>
</evidence>
<dbReference type="AlphaFoldDB" id="A0A0G4FNV3"/>
<evidence type="ECO:0000313" key="6">
    <source>
        <dbReference type="EMBL" id="CEM15869.1"/>
    </source>
</evidence>
<keyword evidence="7" id="KW-1185">Reference proteome</keyword>
<protein>
    <submittedName>
        <fullName evidence="6">Uncharacterized protein</fullName>
    </submittedName>
</protein>
<dbReference type="Proteomes" id="UP000041254">
    <property type="component" value="Unassembled WGS sequence"/>
</dbReference>
<dbReference type="PROSITE" id="PS50297">
    <property type="entry name" value="ANK_REP_REGION"/>
    <property type="match status" value="2"/>
</dbReference>
<dbReference type="Gene3D" id="1.25.40.20">
    <property type="entry name" value="Ankyrin repeat-containing domain"/>
    <property type="match status" value="2"/>
</dbReference>
<evidence type="ECO:0000256" key="4">
    <source>
        <dbReference type="SAM" id="Coils"/>
    </source>
</evidence>
<feature type="region of interest" description="Disordered" evidence="5">
    <location>
        <begin position="1"/>
        <end position="30"/>
    </location>
</feature>
<reference evidence="6 7" key="1">
    <citation type="submission" date="2014-11" db="EMBL/GenBank/DDBJ databases">
        <authorList>
            <person name="Zhu J."/>
            <person name="Qi W."/>
            <person name="Song R."/>
        </authorList>
    </citation>
    <scope>NUCLEOTIDE SEQUENCE [LARGE SCALE GENOMIC DNA]</scope>
</reference>
<dbReference type="VEuPathDB" id="CryptoDB:Vbra_15891"/>
<dbReference type="Pfam" id="PF12796">
    <property type="entry name" value="Ank_2"/>
    <property type="match status" value="2"/>
</dbReference>
<gene>
    <name evidence="6" type="ORF">Vbra_15891</name>
</gene>
<feature type="compositionally biased region" description="Polar residues" evidence="5">
    <location>
        <begin position="597"/>
        <end position="620"/>
    </location>
</feature>
<evidence type="ECO:0000256" key="5">
    <source>
        <dbReference type="SAM" id="MobiDB-lite"/>
    </source>
</evidence>
<dbReference type="PROSITE" id="PS50088">
    <property type="entry name" value="ANK_REPEAT"/>
    <property type="match status" value="2"/>
</dbReference>
<dbReference type="SMART" id="SM00248">
    <property type="entry name" value="ANK"/>
    <property type="match status" value="6"/>
</dbReference>
<keyword evidence="2 3" id="KW-0040">ANK repeat</keyword>
<accession>A0A0G4FNV3</accession>
<dbReference type="SUPFAM" id="SSF48403">
    <property type="entry name" value="Ankyrin repeat"/>
    <property type="match status" value="1"/>
</dbReference>
<feature type="coiled-coil region" evidence="4">
    <location>
        <begin position="494"/>
        <end position="542"/>
    </location>
</feature>
<feature type="region of interest" description="Disordered" evidence="5">
    <location>
        <begin position="589"/>
        <end position="626"/>
    </location>
</feature>
<sequence length="754" mass="82083">MAGRQEQPLSRQTERDSPVPSPPTFNVEGQHGTADVIDYPLEASESAKGLIFPGAIGELRSLPSSSSRCLVCPRDGLCIETSPLGFAAVGASFVVTVIQMSDLDELSCAVVLRNVTMVRLLLNKYGVDPNKLIRGMTDGVTALHVAAARGSLDVATALIDRGANVDRLSDHRISPLCVAVMVSDGAMAALLLRAGADAELPCLNPEGSLADSSKDGLYMKTPLLIAAKYGKHKAIEALLEHGANVEATDPRGFTALHFAARQKDFFHTRLLSTRRHAAVASLVLRHGFPMLDATQQKGWSAFDLACRGALFTTARQMIELGAAGGRYAPLLKLPVAVFKRSLLGLGFIKLLETGHAVRQTVAERMRRAIVRGHVDTFVAFEVNATWPSTILMEMHLSSFSIQKSYRYGVTGGTFKPDVEPTAREATNTLRSLSVVEGGSPEVSLVKWWLARPKTADSTAQQRHGRRQMGRRGRCAAKRGTVPPQAHEQMSARAIVQLKRDLQEGTDKKNNLSHRYEELSASHRHAVERKKELQEAIRGLKQTAIPELSRDVLLSCESAADARAFGEKVRQEHQRLDQLYDAASDAARERTTAVVASESPSTVDTPASSPTSCRSREQSVSPEPPPTEVQLRKMLQVLKADTKQLELGIAALRTNCDKTTASLRPLEDEHDELLQEATKGLTRERLAALSDPKAVHDFKRQIKERQQQLLALYAEASKAEERLGGPGGQVPDHRVLPLQASESLCGVLRRAAALS</sequence>
<name>A0A0G4FNV3_VITBC</name>
<dbReference type="PANTHER" id="PTHR24198:SF165">
    <property type="entry name" value="ANKYRIN REPEAT-CONTAINING PROTEIN-RELATED"/>
    <property type="match status" value="1"/>
</dbReference>
<proteinExistence type="predicted"/>
<dbReference type="OrthoDB" id="194358at2759"/>
<dbReference type="PANTHER" id="PTHR24198">
    <property type="entry name" value="ANKYRIN REPEAT AND PROTEIN KINASE DOMAIN-CONTAINING PROTEIN"/>
    <property type="match status" value="1"/>
</dbReference>
<feature type="repeat" description="ANK" evidence="3">
    <location>
        <begin position="138"/>
        <end position="170"/>
    </location>
</feature>
<organism evidence="6 7">
    <name type="scientific">Vitrella brassicaformis (strain CCMP3155)</name>
    <dbReference type="NCBI Taxonomy" id="1169540"/>
    <lineage>
        <taxon>Eukaryota</taxon>
        <taxon>Sar</taxon>
        <taxon>Alveolata</taxon>
        <taxon>Colpodellida</taxon>
        <taxon>Vitrellaceae</taxon>
        <taxon>Vitrella</taxon>
    </lineage>
</organism>
<evidence type="ECO:0000256" key="3">
    <source>
        <dbReference type="PROSITE-ProRule" id="PRU00023"/>
    </source>
</evidence>
<keyword evidence="4" id="KW-0175">Coiled coil</keyword>